<evidence type="ECO:0000256" key="5">
    <source>
        <dbReference type="ARBA" id="ARBA00022840"/>
    </source>
</evidence>
<evidence type="ECO:0000256" key="10">
    <source>
        <dbReference type="SAM" id="Phobius"/>
    </source>
</evidence>
<keyword evidence="8" id="KW-0325">Glycoprotein</keyword>
<dbReference type="PROSITE" id="PS50929">
    <property type="entry name" value="ABC_TM1F"/>
    <property type="match status" value="2"/>
</dbReference>
<dbReference type="InterPro" id="IPR003439">
    <property type="entry name" value="ABC_transporter-like_ATP-bd"/>
</dbReference>
<dbReference type="Pfam" id="PF24357">
    <property type="entry name" value="TMD0_ABC"/>
    <property type="match status" value="1"/>
</dbReference>
<dbReference type="InterPro" id="IPR050173">
    <property type="entry name" value="ABC_transporter_C-like"/>
</dbReference>
<dbReference type="CDD" id="cd18579">
    <property type="entry name" value="ABC_6TM_ABCC_D1"/>
    <property type="match status" value="1"/>
</dbReference>
<keyword evidence="4" id="KW-0547">Nucleotide-binding</keyword>
<feature type="transmembrane region" description="Helical" evidence="10">
    <location>
        <begin position="1000"/>
        <end position="1019"/>
    </location>
</feature>
<dbReference type="InterPro" id="IPR036640">
    <property type="entry name" value="ABC1_TM_sf"/>
</dbReference>
<dbReference type="PROSITE" id="PS50893">
    <property type="entry name" value="ABC_TRANSPORTER_2"/>
    <property type="match status" value="2"/>
</dbReference>
<evidence type="ECO:0000256" key="6">
    <source>
        <dbReference type="ARBA" id="ARBA00022989"/>
    </source>
</evidence>
<evidence type="ECO:0000256" key="3">
    <source>
        <dbReference type="ARBA" id="ARBA00022692"/>
    </source>
</evidence>
<accession>A0AAW0GU57</accession>
<evidence type="ECO:0000256" key="8">
    <source>
        <dbReference type="ARBA" id="ARBA00023180"/>
    </source>
</evidence>
<feature type="domain" description="ABC transporter" evidence="11">
    <location>
        <begin position="591"/>
        <end position="817"/>
    </location>
</feature>
<dbReference type="Pfam" id="PF00005">
    <property type="entry name" value="ABC_tran"/>
    <property type="match status" value="2"/>
</dbReference>
<evidence type="ECO:0000259" key="11">
    <source>
        <dbReference type="PROSITE" id="PS50893"/>
    </source>
</evidence>
<dbReference type="InterPro" id="IPR011527">
    <property type="entry name" value="ABC1_TM_dom"/>
</dbReference>
<evidence type="ECO:0000256" key="4">
    <source>
        <dbReference type="ARBA" id="ARBA00022741"/>
    </source>
</evidence>
<evidence type="ECO:0000256" key="1">
    <source>
        <dbReference type="ARBA" id="ARBA00004141"/>
    </source>
</evidence>
<feature type="transmembrane region" description="Helical" evidence="10">
    <location>
        <begin position="159"/>
        <end position="179"/>
    </location>
</feature>
<evidence type="ECO:0008006" key="15">
    <source>
        <dbReference type="Google" id="ProtNLM"/>
    </source>
</evidence>
<feature type="transmembrane region" description="Helical" evidence="10">
    <location>
        <begin position="482"/>
        <end position="506"/>
    </location>
</feature>
<evidence type="ECO:0000256" key="2">
    <source>
        <dbReference type="ARBA" id="ARBA00022448"/>
    </source>
</evidence>
<feature type="transmembrane region" description="Helical" evidence="10">
    <location>
        <begin position="526"/>
        <end position="554"/>
    </location>
</feature>
<dbReference type="GO" id="GO:0005524">
    <property type="term" value="F:ATP binding"/>
    <property type="evidence" value="ECO:0007669"/>
    <property type="project" value="UniProtKB-KW"/>
</dbReference>
<organism evidence="13 14">
    <name type="scientific">Cerrena zonata</name>
    <dbReference type="NCBI Taxonomy" id="2478898"/>
    <lineage>
        <taxon>Eukaryota</taxon>
        <taxon>Fungi</taxon>
        <taxon>Dikarya</taxon>
        <taxon>Basidiomycota</taxon>
        <taxon>Agaricomycotina</taxon>
        <taxon>Agaricomycetes</taxon>
        <taxon>Polyporales</taxon>
        <taxon>Cerrenaceae</taxon>
        <taxon>Cerrena</taxon>
    </lineage>
</organism>
<dbReference type="CDD" id="cd18580">
    <property type="entry name" value="ABC_6TM_ABCC_D2"/>
    <property type="match status" value="1"/>
</dbReference>
<keyword evidence="6 10" id="KW-1133">Transmembrane helix</keyword>
<evidence type="ECO:0000313" key="14">
    <source>
        <dbReference type="Proteomes" id="UP001385951"/>
    </source>
</evidence>
<keyword evidence="5" id="KW-0067">ATP-binding</keyword>
<dbReference type="InterPro" id="IPR003593">
    <property type="entry name" value="AAA+_ATPase"/>
</dbReference>
<feature type="transmembrane region" description="Helical" evidence="10">
    <location>
        <begin position="1087"/>
        <end position="1106"/>
    </location>
</feature>
<feature type="transmembrane region" description="Helical" evidence="10">
    <location>
        <begin position="305"/>
        <end position="326"/>
    </location>
</feature>
<keyword evidence="14" id="KW-1185">Reference proteome</keyword>
<evidence type="ECO:0000256" key="9">
    <source>
        <dbReference type="SAM" id="MobiDB-lite"/>
    </source>
</evidence>
<dbReference type="FunFam" id="3.40.50.300:FF:000838">
    <property type="entry name" value="ABC multidrug transporter (Eurofung)"/>
    <property type="match status" value="1"/>
</dbReference>
<protein>
    <recommendedName>
        <fullName evidence="15">P-loop containing nucleoside triphosphate hydrolase protein</fullName>
    </recommendedName>
</protein>
<feature type="domain" description="ABC transporter" evidence="11">
    <location>
        <begin position="1180"/>
        <end position="1415"/>
    </location>
</feature>
<dbReference type="Proteomes" id="UP001385951">
    <property type="component" value="Unassembled WGS sequence"/>
</dbReference>
<comment type="subcellular location">
    <subcellularLocation>
        <location evidence="1">Membrane</location>
        <topology evidence="1">Multi-pass membrane protein</topology>
    </subcellularLocation>
</comment>
<feature type="transmembrane region" description="Helical" evidence="10">
    <location>
        <begin position="406"/>
        <end position="426"/>
    </location>
</feature>
<dbReference type="SUPFAM" id="SSF52540">
    <property type="entry name" value="P-loop containing nucleoside triphosphate hydrolases"/>
    <property type="match status" value="2"/>
</dbReference>
<feature type="transmembrane region" description="Helical" evidence="10">
    <location>
        <begin position="274"/>
        <end position="293"/>
    </location>
</feature>
<name>A0AAW0GU57_9APHY</name>
<keyword evidence="2" id="KW-0813">Transport</keyword>
<gene>
    <name evidence="13" type="ORF">QCA50_004541</name>
</gene>
<dbReference type="GO" id="GO:0016020">
    <property type="term" value="C:membrane"/>
    <property type="evidence" value="ECO:0007669"/>
    <property type="project" value="UniProtKB-SubCell"/>
</dbReference>
<feature type="domain" description="ABC transmembrane type-1" evidence="12">
    <location>
        <begin position="866"/>
        <end position="1141"/>
    </location>
</feature>
<dbReference type="GO" id="GO:0016887">
    <property type="term" value="F:ATP hydrolysis activity"/>
    <property type="evidence" value="ECO:0007669"/>
    <property type="project" value="InterPro"/>
</dbReference>
<feature type="transmembrane region" description="Helical" evidence="10">
    <location>
        <begin position="129"/>
        <end position="147"/>
    </location>
</feature>
<dbReference type="Gene3D" id="3.40.50.300">
    <property type="entry name" value="P-loop containing nucleotide triphosphate hydrolases"/>
    <property type="match status" value="2"/>
</dbReference>
<feature type="domain" description="ABC transmembrane type-1" evidence="12">
    <location>
        <begin position="278"/>
        <end position="552"/>
    </location>
</feature>
<dbReference type="SMART" id="SM00382">
    <property type="entry name" value="AAA"/>
    <property type="match status" value="2"/>
</dbReference>
<feature type="transmembrane region" description="Helical" evidence="10">
    <location>
        <begin position="381"/>
        <end position="400"/>
    </location>
</feature>
<feature type="region of interest" description="Disordered" evidence="9">
    <location>
        <begin position="806"/>
        <end position="842"/>
    </location>
</feature>
<evidence type="ECO:0000313" key="13">
    <source>
        <dbReference type="EMBL" id="KAK7692905.1"/>
    </source>
</evidence>
<dbReference type="PANTHER" id="PTHR24223:SF399">
    <property type="entry name" value="ABC TRANSPORTER ATNG"/>
    <property type="match status" value="1"/>
</dbReference>
<reference evidence="13 14" key="1">
    <citation type="submission" date="2022-09" db="EMBL/GenBank/DDBJ databases">
        <authorList>
            <person name="Palmer J.M."/>
        </authorList>
    </citation>
    <scope>NUCLEOTIDE SEQUENCE [LARGE SCALE GENOMIC DNA]</scope>
    <source>
        <strain evidence="13 14">DSM 7382</strain>
    </source>
</reference>
<dbReference type="GO" id="GO:0140359">
    <property type="term" value="F:ABC-type transporter activity"/>
    <property type="evidence" value="ECO:0007669"/>
    <property type="project" value="InterPro"/>
</dbReference>
<feature type="transmembrane region" description="Helical" evidence="10">
    <location>
        <begin position="60"/>
        <end position="82"/>
    </location>
</feature>
<dbReference type="InterPro" id="IPR044726">
    <property type="entry name" value="ABCC_6TM_D2"/>
</dbReference>
<dbReference type="InterPro" id="IPR044746">
    <property type="entry name" value="ABCC_6TM_D1"/>
</dbReference>
<feature type="transmembrane region" description="Helical" evidence="10">
    <location>
        <begin position="29"/>
        <end position="48"/>
    </location>
</feature>
<feature type="transmembrane region" description="Helical" evidence="10">
    <location>
        <begin position="1112"/>
        <end position="1139"/>
    </location>
</feature>
<proteinExistence type="predicted"/>
<dbReference type="PROSITE" id="PS00211">
    <property type="entry name" value="ABC_TRANSPORTER_1"/>
    <property type="match status" value="2"/>
</dbReference>
<dbReference type="Pfam" id="PF00664">
    <property type="entry name" value="ABC_membrane"/>
    <property type="match status" value="2"/>
</dbReference>
<keyword evidence="3 10" id="KW-0812">Transmembrane</keyword>
<feature type="transmembrane region" description="Helical" evidence="10">
    <location>
        <begin position="897"/>
        <end position="918"/>
    </location>
</feature>
<dbReference type="Gene3D" id="1.20.1560.10">
    <property type="entry name" value="ABC transporter type 1, transmembrane domain"/>
    <property type="match status" value="2"/>
</dbReference>
<keyword evidence="7 10" id="KW-0472">Membrane</keyword>
<feature type="transmembrane region" description="Helical" evidence="10">
    <location>
        <begin position="864"/>
        <end position="885"/>
    </location>
</feature>
<dbReference type="PANTHER" id="PTHR24223">
    <property type="entry name" value="ATP-BINDING CASSETTE SUB-FAMILY C"/>
    <property type="match status" value="1"/>
</dbReference>
<evidence type="ECO:0000259" key="12">
    <source>
        <dbReference type="PROSITE" id="PS50929"/>
    </source>
</evidence>
<evidence type="ECO:0000256" key="7">
    <source>
        <dbReference type="ARBA" id="ARBA00023136"/>
    </source>
</evidence>
<feature type="transmembrane region" description="Helical" evidence="10">
    <location>
        <begin position="972"/>
        <end position="994"/>
    </location>
</feature>
<dbReference type="InterPro" id="IPR027417">
    <property type="entry name" value="P-loop_NTPase"/>
</dbReference>
<dbReference type="InterPro" id="IPR056227">
    <property type="entry name" value="TMD0_ABC"/>
</dbReference>
<dbReference type="EMBL" id="JASBNA010000004">
    <property type="protein sequence ID" value="KAK7692905.1"/>
    <property type="molecule type" value="Genomic_DNA"/>
</dbReference>
<dbReference type="SUPFAM" id="SSF90123">
    <property type="entry name" value="ABC transporter transmembrane region"/>
    <property type="match status" value="2"/>
</dbReference>
<feature type="compositionally biased region" description="Basic and acidic residues" evidence="9">
    <location>
        <begin position="812"/>
        <end position="822"/>
    </location>
</feature>
<dbReference type="CDD" id="cd03244">
    <property type="entry name" value="ABCC_MRP_domain2"/>
    <property type="match status" value="1"/>
</dbReference>
<sequence>MILCPQDSSFGPASACRSLDFTLYFQQTILSFTPDVILSIFAVVRLAYLHYQTNKLSSIGWAHFGAKVLVLCALFAANGALLKYSVHDADDNTFFIWRAAPIMQFISSVPLGALVVAEHFRSSTPSMLVICYALLKGLFTAAALRTYSKMGLSLGSHPISILTAVCATAYFCLLCIEMIEKRRLLRVKTLPKVSTSNFLSRSLCFWLLPLLWYGRKKTLSIDDCGSIPDDLSAKSSGGRLRRALLNTRKSNSYLTIASFKAFGAQFLEPIIPRAVLLLATFAQPLLVNQALLFVSDVNKSESFGWALFGGFVCVYALLSLATAMYWEKVFDVTVQYRAALVSNIYKKTLTLSSLKSRSLGSGVASTYMSVDVERICQGLEIVHEMWAALASVALAIVILYDQATWPAFLPIAVTLLLMVLAGAVGGKTGARQSEWLAATDKRVKYLTSIVHKFLPIKWSRYEEVIAKRASELRSVEMKKAGAFYMLLANMAGFSGGAATFCVLSVLGPYAIIAKHRQGGALDPRRLFTIVTTVNLLAEPLGILGQLLPTLFAAYASVKRIESYLLLEDKEDVSEEDKDTAEKCEGRESAPIKMLDASFAWTSEAEEPFLKDISVDLAPSKFHICIGTVASGKSLFLLSILRETSMRSGEYNSPHGRIAYASQDALIIPGTVRDNILFGHEYDEGRYRTVLSACALLPDLERMKSGDQTRLGEKGSTVSGGQKQRIALARAVYANASWTLLDDPLSALDAETEVHIFESLFGESGLLKNKSVILVTHNVKYLSSADNLVVLAAGRVEYQGSPTNYELPFDISDTPRPDMDKSGTKQSSPTEHVPEEEEEEAPLQKSSIGWVPYIFFSNMATWTQVGLIVFFVFLGSATQIGIQFYLREWSMSGGQRVGAWIGGYGALSVVSMITVVCLLRQIMMAIVRYAGLNIHKAEINGLFNTAPSYFMTTPVGRIINRFSQDIFLIDFEFPLASMSVLSSFATLLGLVVLIIVPSPYLILVMVPLGVFYYMTLLFYVGTSKKLQHLESASKSPLYTTFSATLSGLECIRALGVESFFENQNDYYLDRSQKPFFFRFGGIRFLRTMLAFISWIVAIGLAALTVGLRDKIDASLLGLALSSLTSLTQTLSVLLMSVAMVENGSVAVSRIHEVVTLPAEPDNALEVTTDSEPKGWPNHGSVQFENVQIRYKPDLPLAVRGVSFNVPAGHKIGICGRSGSGKSSMIMALLRGLDESLISGRVLIDGIDIRTVPLGTLRKSLNLVTQDPFLWAASIRENLDPETAVEEKDLWDALESVGMREAVTALPDKLDSVLEEEGSLSKGQRQLLCLARVLLRKRKVVILDEASSSLDLETDEKMREVIRDKLAGSTVLAVAHRIATIIDFDQIIVMENGMVVESGPPQELLSIPNGRFAALAASQGLVKLESDITDQA</sequence>
<dbReference type="CDD" id="cd03250">
    <property type="entry name" value="ABCC_MRP_domain1"/>
    <property type="match status" value="1"/>
</dbReference>
<dbReference type="InterPro" id="IPR017871">
    <property type="entry name" value="ABC_transporter-like_CS"/>
</dbReference>
<feature type="transmembrane region" description="Helical" evidence="10">
    <location>
        <begin position="94"/>
        <end position="117"/>
    </location>
</feature>
<comment type="caution">
    <text evidence="13">The sequence shown here is derived from an EMBL/GenBank/DDBJ whole genome shotgun (WGS) entry which is preliminary data.</text>
</comment>